<keyword evidence="1" id="KW-0560">Oxidoreductase</keyword>
<evidence type="ECO:0000259" key="2">
    <source>
        <dbReference type="Pfam" id="PF07992"/>
    </source>
</evidence>
<dbReference type="PANTHER" id="PTHR42949:SF3">
    <property type="entry name" value="ANAEROBIC GLYCEROL-3-PHOSPHATE DEHYDROGENASE SUBUNIT B"/>
    <property type="match status" value="1"/>
</dbReference>
<dbReference type="SUPFAM" id="SSF51905">
    <property type="entry name" value="FAD/NAD(P)-binding domain"/>
    <property type="match status" value="1"/>
</dbReference>
<dbReference type="PRINTS" id="PR00469">
    <property type="entry name" value="PNDRDTASEII"/>
</dbReference>
<dbReference type="KEGG" id="tta:Theth_0990"/>
<evidence type="ECO:0000256" key="1">
    <source>
        <dbReference type="ARBA" id="ARBA00023002"/>
    </source>
</evidence>
<dbReference type="eggNOG" id="COG0446">
    <property type="taxonomic scope" value="Bacteria"/>
</dbReference>
<dbReference type="PANTHER" id="PTHR42949">
    <property type="entry name" value="ANAEROBIC GLYCEROL-3-PHOSPHATE DEHYDROGENASE SUBUNIT B"/>
    <property type="match status" value="1"/>
</dbReference>
<evidence type="ECO:0000313" key="4">
    <source>
        <dbReference type="Proteomes" id="UP000006804"/>
    </source>
</evidence>
<organism evidence="3 4">
    <name type="scientific">Pseudothermotoga thermarum DSM 5069</name>
    <dbReference type="NCBI Taxonomy" id="688269"/>
    <lineage>
        <taxon>Bacteria</taxon>
        <taxon>Thermotogati</taxon>
        <taxon>Thermotogota</taxon>
        <taxon>Thermotogae</taxon>
        <taxon>Thermotogales</taxon>
        <taxon>Thermotogaceae</taxon>
        <taxon>Pseudothermotoga</taxon>
    </lineage>
</organism>
<keyword evidence="4" id="KW-1185">Reference proteome</keyword>
<feature type="domain" description="FAD/NAD(P)-binding" evidence="2">
    <location>
        <begin position="4"/>
        <end position="299"/>
    </location>
</feature>
<dbReference type="InterPro" id="IPR051691">
    <property type="entry name" value="Metab_Enz_Cyan_OpOx_G3PDH"/>
</dbReference>
<dbReference type="Proteomes" id="UP000006804">
    <property type="component" value="Chromosome"/>
</dbReference>
<dbReference type="PATRIC" id="fig|688269.3.peg.1014"/>
<reference evidence="3 4" key="1">
    <citation type="submission" date="2010-11" db="EMBL/GenBank/DDBJ databases">
        <title>The complete genome of Thermotoga thermarum DSM 5069.</title>
        <authorList>
            <consortium name="US DOE Joint Genome Institute (JGI-PGF)"/>
            <person name="Lucas S."/>
            <person name="Copeland A."/>
            <person name="Lapidus A."/>
            <person name="Bruce D."/>
            <person name="Goodwin L."/>
            <person name="Pitluck S."/>
            <person name="Kyrpides N."/>
            <person name="Mavromatis K."/>
            <person name="Ivanova N."/>
            <person name="Zeytun A."/>
            <person name="Brettin T."/>
            <person name="Detter J.C."/>
            <person name="Tapia R."/>
            <person name="Han C."/>
            <person name="Land M."/>
            <person name="Hauser L."/>
            <person name="Markowitz V."/>
            <person name="Cheng J.-F."/>
            <person name="Hugenholtz P."/>
            <person name="Woyke T."/>
            <person name="Wu D."/>
            <person name="Spring S."/>
            <person name="Schroeder M."/>
            <person name="Brambilla E."/>
            <person name="Klenk H.-P."/>
            <person name="Eisen J.A."/>
        </authorList>
    </citation>
    <scope>NUCLEOTIDE SEQUENCE [LARGE SCALE GENOMIC DNA]</scope>
    <source>
        <strain evidence="3 4">DSM 5069</strain>
    </source>
</reference>
<gene>
    <name evidence="3" type="ORF">Theth_0990</name>
</gene>
<dbReference type="RefSeq" id="WP_013932293.1">
    <property type="nucleotide sequence ID" value="NC_015707.1"/>
</dbReference>
<evidence type="ECO:0000313" key="3">
    <source>
        <dbReference type="EMBL" id="AEH51073.1"/>
    </source>
</evidence>
<dbReference type="PRINTS" id="PR00368">
    <property type="entry name" value="FADPNR"/>
</dbReference>
<dbReference type="InterPro" id="IPR023753">
    <property type="entry name" value="FAD/NAD-binding_dom"/>
</dbReference>
<sequence length="403" mass="44445" precursor="true">MKTDVLVVGAGAAGMAAALSAAKSGMKVMLVDRDERTGGILNQCIHNGFGLHYFKEELTGPEYAERFAKLLEDYDIDVLVDCHVHKIFPDKRAILVSPKGVFEIETKALIYTAGARERPFGSLMIPGDRPSGIFTAGVAQRYMNIENRLIGKRALILGSGDIGMIMARRLTLEGIEVVGVVERLPYPGGLLRNVIQCLEDFNIPLYLSSTVVEVKGKERLEEVVVAKVDQNFNPIPGTETIFKVDTLVLSVGLIPQVELLNGLVELDPISKGVACSNLGQSSNEWIFAAGNCTVIYDLVDYVTLEGEKAGKYAARYIKGEKFEKSIPIKAGENVGIIFPSRYVPVEDLVLYVRSKRPLEKAILAIGNFEKVFEDLVPSEMLRVRIPRNKLENFEQLEVSLKEV</sequence>
<dbReference type="HOGENOM" id="CLU_030705_0_0_0"/>
<protein>
    <submittedName>
        <fullName evidence="3">FAD-dependent pyridine nucleotide-disulfide oxidoreductase</fullName>
    </submittedName>
</protein>
<dbReference type="AlphaFoldDB" id="F7YYP0"/>
<dbReference type="GO" id="GO:0016491">
    <property type="term" value="F:oxidoreductase activity"/>
    <property type="evidence" value="ECO:0007669"/>
    <property type="project" value="UniProtKB-KW"/>
</dbReference>
<dbReference type="EMBL" id="CP002351">
    <property type="protein sequence ID" value="AEH51073.1"/>
    <property type="molecule type" value="Genomic_DNA"/>
</dbReference>
<dbReference type="InterPro" id="IPR036188">
    <property type="entry name" value="FAD/NAD-bd_sf"/>
</dbReference>
<dbReference type="Gene3D" id="3.50.50.60">
    <property type="entry name" value="FAD/NAD(P)-binding domain"/>
    <property type="match status" value="2"/>
</dbReference>
<dbReference type="STRING" id="688269.Theth_0990"/>
<dbReference type="OrthoDB" id="9776839at2"/>
<accession>F7YYP0</accession>
<name>F7YYP0_9THEM</name>
<dbReference type="Pfam" id="PF07992">
    <property type="entry name" value="Pyr_redox_2"/>
    <property type="match status" value="1"/>
</dbReference>
<proteinExistence type="predicted"/>